<dbReference type="EMBL" id="GBXM01002899">
    <property type="protein sequence ID" value="JAI05679.1"/>
    <property type="molecule type" value="Transcribed_RNA"/>
</dbReference>
<protein>
    <submittedName>
        <fullName evidence="1">Uncharacterized protein</fullName>
    </submittedName>
</protein>
<reference evidence="1" key="2">
    <citation type="journal article" date="2015" name="Fish Shellfish Immunol.">
        <title>Early steps in the European eel (Anguilla anguilla)-Vibrio vulnificus interaction in the gills: Role of the RtxA13 toxin.</title>
        <authorList>
            <person name="Callol A."/>
            <person name="Pajuelo D."/>
            <person name="Ebbesson L."/>
            <person name="Teles M."/>
            <person name="MacKenzie S."/>
            <person name="Amaro C."/>
        </authorList>
    </citation>
    <scope>NUCLEOTIDE SEQUENCE</scope>
</reference>
<dbReference type="AlphaFoldDB" id="A0A0E9XVF1"/>
<sequence length="23" mass="2630">MVHCFCDQPESLIFQAMSTVKSQ</sequence>
<accession>A0A0E9XVF1</accession>
<name>A0A0E9XVF1_ANGAN</name>
<organism evidence="1">
    <name type="scientific">Anguilla anguilla</name>
    <name type="common">European freshwater eel</name>
    <name type="synonym">Muraena anguilla</name>
    <dbReference type="NCBI Taxonomy" id="7936"/>
    <lineage>
        <taxon>Eukaryota</taxon>
        <taxon>Metazoa</taxon>
        <taxon>Chordata</taxon>
        <taxon>Craniata</taxon>
        <taxon>Vertebrata</taxon>
        <taxon>Euteleostomi</taxon>
        <taxon>Actinopterygii</taxon>
        <taxon>Neopterygii</taxon>
        <taxon>Teleostei</taxon>
        <taxon>Anguilliformes</taxon>
        <taxon>Anguillidae</taxon>
        <taxon>Anguilla</taxon>
    </lineage>
</organism>
<proteinExistence type="predicted"/>
<reference evidence="1" key="1">
    <citation type="submission" date="2014-11" db="EMBL/GenBank/DDBJ databases">
        <authorList>
            <person name="Amaro Gonzalez C."/>
        </authorList>
    </citation>
    <scope>NUCLEOTIDE SEQUENCE</scope>
</reference>
<evidence type="ECO:0000313" key="1">
    <source>
        <dbReference type="EMBL" id="JAI05679.1"/>
    </source>
</evidence>